<evidence type="ECO:0000313" key="13">
    <source>
        <dbReference type="Proteomes" id="UP000471640"/>
    </source>
</evidence>
<dbReference type="InterPro" id="IPR001789">
    <property type="entry name" value="Sig_transdc_resp-reg_receiver"/>
</dbReference>
<keyword evidence="3 8" id="KW-0597">Phosphoprotein</keyword>
<name>A0A6P1DZK7_9GAMM</name>
<protein>
    <submittedName>
        <fullName evidence="12">Response regulator</fullName>
    </submittedName>
</protein>
<feature type="modified residue" description="4-aspartylphosphate" evidence="8">
    <location>
        <position position="58"/>
    </location>
</feature>
<evidence type="ECO:0000256" key="1">
    <source>
        <dbReference type="ARBA" id="ARBA00004496"/>
    </source>
</evidence>
<dbReference type="Pfam" id="PF00486">
    <property type="entry name" value="Trans_reg_C"/>
    <property type="match status" value="1"/>
</dbReference>
<feature type="domain" description="Response regulatory" evidence="10">
    <location>
        <begin position="9"/>
        <end position="122"/>
    </location>
</feature>
<evidence type="ECO:0000256" key="3">
    <source>
        <dbReference type="ARBA" id="ARBA00022553"/>
    </source>
</evidence>
<dbReference type="InterPro" id="IPR036388">
    <property type="entry name" value="WH-like_DNA-bd_sf"/>
</dbReference>
<dbReference type="InterPro" id="IPR039420">
    <property type="entry name" value="WalR-like"/>
</dbReference>
<feature type="domain" description="OmpR/PhoB-type" evidence="11">
    <location>
        <begin position="133"/>
        <end position="232"/>
    </location>
</feature>
<dbReference type="Gene3D" id="1.10.10.10">
    <property type="entry name" value="Winged helix-like DNA-binding domain superfamily/Winged helix DNA-binding domain"/>
    <property type="match status" value="1"/>
</dbReference>
<dbReference type="Proteomes" id="UP000471640">
    <property type="component" value="Unassembled WGS sequence"/>
</dbReference>
<keyword evidence="2" id="KW-0963">Cytoplasm</keyword>
<dbReference type="GO" id="GO:0000156">
    <property type="term" value="F:phosphorelay response regulator activity"/>
    <property type="evidence" value="ECO:0007669"/>
    <property type="project" value="TreeGrafter"/>
</dbReference>
<keyword evidence="5" id="KW-0805">Transcription regulation</keyword>
<proteinExistence type="predicted"/>
<keyword evidence="7" id="KW-0804">Transcription</keyword>
<dbReference type="PROSITE" id="PS50110">
    <property type="entry name" value="RESPONSE_REGULATORY"/>
    <property type="match status" value="1"/>
</dbReference>
<dbReference type="EMBL" id="JAAIJR010000041">
    <property type="protein sequence ID" value="NEX20965.1"/>
    <property type="molecule type" value="Genomic_DNA"/>
</dbReference>
<evidence type="ECO:0000313" key="12">
    <source>
        <dbReference type="EMBL" id="NEX20965.1"/>
    </source>
</evidence>
<sequence>MSDAGAQAQILIIDDEPQIRRFLRISLKSQGYAVAEAASAAEGIAVSQAHRPDLVVLDLGLPDADGRTVLAELRAQSSVPVIVLSVRDSETEKVLTLDSGANDYVTKPFGIQEFLARVRNLLRARPEPTATGEAVFTDGHLTVDLGRRLVSQDGVPVHLTRKEFAVLGMLIGHAGRVVTQSQLLRQIWGPTHLADTHYLRIVIGKLRQKLGDDPNDPRYLRTEPGVGYRFIGADV</sequence>
<comment type="caution">
    <text evidence="12">The sequence shown here is derived from an EMBL/GenBank/DDBJ whole genome shotgun (WGS) entry which is preliminary data.</text>
</comment>
<dbReference type="GO" id="GO:0032993">
    <property type="term" value="C:protein-DNA complex"/>
    <property type="evidence" value="ECO:0007669"/>
    <property type="project" value="TreeGrafter"/>
</dbReference>
<keyword evidence="4" id="KW-0902">Two-component regulatory system</keyword>
<dbReference type="PANTHER" id="PTHR48111:SF50">
    <property type="entry name" value="KDP OPERON TRANSCRIPTIONAL REGULATORY PROTEIN KDPE"/>
    <property type="match status" value="1"/>
</dbReference>
<dbReference type="GO" id="GO:0000987">
    <property type="term" value="F:cis-regulatory region sequence-specific DNA binding"/>
    <property type="evidence" value="ECO:0007669"/>
    <property type="project" value="UniProtKB-ARBA"/>
</dbReference>
<evidence type="ECO:0000256" key="7">
    <source>
        <dbReference type="ARBA" id="ARBA00023163"/>
    </source>
</evidence>
<dbReference type="AlphaFoldDB" id="A0A6P1DZK7"/>
<evidence type="ECO:0000256" key="4">
    <source>
        <dbReference type="ARBA" id="ARBA00023012"/>
    </source>
</evidence>
<dbReference type="Gene3D" id="6.10.250.690">
    <property type="match status" value="1"/>
</dbReference>
<evidence type="ECO:0000256" key="2">
    <source>
        <dbReference type="ARBA" id="ARBA00022490"/>
    </source>
</evidence>
<evidence type="ECO:0000259" key="10">
    <source>
        <dbReference type="PROSITE" id="PS50110"/>
    </source>
</evidence>
<comment type="subcellular location">
    <subcellularLocation>
        <location evidence="1">Cytoplasm</location>
    </subcellularLocation>
</comment>
<organism evidence="12 13">
    <name type="scientific">Thiorhodococcus mannitoliphagus</name>
    <dbReference type="NCBI Taxonomy" id="329406"/>
    <lineage>
        <taxon>Bacteria</taxon>
        <taxon>Pseudomonadati</taxon>
        <taxon>Pseudomonadota</taxon>
        <taxon>Gammaproteobacteria</taxon>
        <taxon>Chromatiales</taxon>
        <taxon>Chromatiaceae</taxon>
        <taxon>Thiorhodococcus</taxon>
    </lineage>
</organism>
<dbReference type="InterPro" id="IPR011006">
    <property type="entry name" value="CheY-like_superfamily"/>
</dbReference>
<dbReference type="SUPFAM" id="SSF52172">
    <property type="entry name" value="CheY-like"/>
    <property type="match status" value="1"/>
</dbReference>
<reference evidence="13" key="1">
    <citation type="journal article" date="2020" name="Microbiol. Resour. Announc.">
        <title>Draft Genome Sequences of Thiorhodococcus mannitoliphagus and Thiorhodococcus minor, Purple Sulfur Photosynthetic Bacteria in the Gammaproteobacterial Family Chromatiaceae.</title>
        <authorList>
            <person name="Aviles F.A."/>
            <person name="Meyer T.E."/>
            <person name="Kyndt J.A."/>
        </authorList>
    </citation>
    <scope>NUCLEOTIDE SEQUENCE [LARGE SCALE GENOMIC DNA]</scope>
    <source>
        <strain evidence="13">DSM 18266</strain>
    </source>
</reference>
<dbReference type="GO" id="GO:0042802">
    <property type="term" value="F:identical protein binding"/>
    <property type="evidence" value="ECO:0007669"/>
    <property type="project" value="UniProtKB-ARBA"/>
</dbReference>
<dbReference type="InterPro" id="IPR001867">
    <property type="entry name" value="OmpR/PhoB-type_DNA-bd"/>
</dbReference>
<dbReference type="Gene3D" id="3.40.50.2300">
    <property type="match status" value="1"/>
</dbReference>
<evidence type="ECO:0000256" key="6">
    <source>
        <dbReference type="ARBA" id="ARBA00023125"/>
    </source>
</evidence>
<feature type="DNA-binding region" description="OmpR/PhoB-type" evidence="9">
    <location>
        <begin position="133"/>
        <end position="232"/>
    </location>
</feature>
<dbReference type="SMART" id="SM00862">
    <property type="entry name" value="Trans_reg_C"/>
    <property type="match status" value="1"/>
</dbReference>
<accession>A0A6P1DZK7</accession>
<dbReference type="PROSITE" id="PS51755">
    <property type="entry name" value="OMPR_PHOB"/>
    <property type="match status" value="1"/>
</dbReference>
<dbReference type="GO" id="GO:0005829">
    <property type="term" value="C:cytosol"/>
    <property type="evidence" value="ECO:0007669"/>
    <property type="project" value="TreeGrafter"/>
</dbReference>
<evidence type="ECO:0000256" key="8">
    <source>
        <dbReference type="PROSITE-ProRule" id="PRU00169"/>
    </source>
</evidence>
<dbReference type="RefSeq" id="WP_164654070.1">
    <property type="nucleotide sequence ID" value="NZ_JAAIJR010000041.1"/>
</dbReference>
<keyword evidence="13" id="KW-1185">Reference proteome</keyword>
<evidence type="ECO:0000256" key="9">
    <source>
        <dbReference type="PROSITE-ProRule" id="PRU01091"/>
    </source>
</evidence>
<dbReference type="FunFam" id="3.40.50.2300:FF:000021">
    <property type="entry name" value="Two-component system response regulator KdpE"/>
    <property type="match status" value="1"/>
</dbReference>
<evidence type="ECO:0000259" key="11">
    <source>
        <dbReference type="PROSITE" id="PS51755"/>
    </source>
</evidence>
<reference evidence="12 13" key="2">
    <citation type="submission" date="2020-02" db="EMBL/GenBank/DDBJ databases">
        <title>Genome sequences of Thiorhodococcus mannitoliphagus and Thiorhodococcus minor, purple sulfur photosynthetic bacteria in the gammaproteobacterial family, Chromatiaceae.</title>
        <authorList>
            <person name="Aviles F.A."/>
            <person name="Meyer T.E."/>
            <person name="Kyndt J.A."/>
        </authorList>
    </citation>
    <scope>NUCLEOTIDE SEQUENCE [LARGE SCALE GENOMIC DNA]</scope>
    <source>
        <strain evidence="12 13">DSM 18266</strain>
    </source>
</reference>
<evidence type="ECO:0000256" key="5">
    <source>
        <dbReference type="ARBA" id="ARBA00023015"/>
    </source>
</evidence>
<dbReference type="FunFam" id="1.10.10.10:FF:000210">
    <property type="entry name" value="Winged-helix transcriptional response regulator KdpE"/>
    <property type="match status" value="1"/>
</dbReference>
<keyword evidence="6 9" id="KW-0238">DNA-binding</keyword>
<dbReference type="PANTHER" id="PTHR48111">
    <property type="entry name" value="REGULATOR OF RPOS"/>
    <property type="match status" value="1"/>
</dbReference>
<dbReference type="Pfam" id="PF00072">
    <property type="entry name" value="Response_reg"/>
    <property type="match status" value="1"/>
</dbReference>
<dbReference type="SMART" id="SM00448">
    <property type="entry name" value="REC"/>
    <property type="match status" value="1"/>
</dbReference>
<gene>
    <name evidence="12" type="ORF">G3480_11690</name>
</gene>
<dbReference type="CDD" id="cd00383">
    <property type="entry name" value="trans_reg_C"/>
    <property type="match status" value="1"/>
</dbReference>
<dbReference type="GO" id="GO:0045893">
    <property type="term" value="P:positive regulation of DNA-templated transcription"/>
    <property type="evidence" value="ECO:0007669"/>
    <property type="project" value="UniProtKB-ARBA"/>
</dbReference>